<dbReference type="InterPro" id="IPR002130">
    <property type="entry name" value="Cyclophilin-type_PPIase_dom"/>
</dbReference>
<feature type="region of interest" description="Disordered" evidence="1">
    <location>
        <begin position="91"/>
        <end position="111"/>
    </location>
</feature>
<evidence type="ECO:0000256" key="1">
    <source>
        <dbReference type="SAM" id="MobiDB-lite"/>
    </source>
</evidence>
<comment type="caution">
    <text evidence="3">The sequence shown here is derived from an EMBL/GenBank/DDBJ whole genome shotgun (WGS) entry which is preliminary data.</text>
</comment>
<dbReference type="PANTHER" id="PTHR47875">
    <property type="entry name" value="PEPTIDYL-PROLYL CIS-TRANS ISOMERASE CYP28, CHLOROPLASTIC"/>
    <property type="match status" value="1"/>
</dbReference>
<dbReference type="EMBL" id="JALJOV010000109">
    <property type="protein sequence ID" value="KAK9867101.1"/>
    <property type="molecule type" value="Genomic_DNA"/>
</dbReference>
<name>A0AAW1TBA9_9CHLO</name>
<dbReference type="Gene3D" id="3.40.640.10">
    <property type="entry name" value="Type I PLP-dependent aspartate aminotransferase-like (Major domain)"/>
    <property type="match status" value="1"/>
</dbReference>
<evidence type="ECO:0000259" key="2">
    <source>
        <dbReference type="PROSITE" id="PS50072"/>
    </source>
</evidence>
<dbReference type="Gene3D" id="2.40.100.10">
    <property type="entry name" value="Cyclophilin-like"/>
    <property type="match status" value="1"/>
</dbReference>
<protein>
    <recommendedName>
        <fullName evidence="2">PPIase cyclophilin-type domain-containing protein</fullName>
    </recommendedName>
</protein>
<dbReference type="AlphaFoldDB" id="A0AAW1TBA9"/>
<sequence>MWQQSIGQHLSASNRQTPERDKLPHTCSPLSRLHLTCWQRKVLHSRPCRWQNQKACCTAGPLQPISRRLAALITTAVSGAVAERVSSGNISLPELGGSDRPGDGGVSEAPLDTSVTDRVWMDIALCSERPRGDRTLGDSAICNATEPIGRLVIGLYGQLVPQTVATFKKAVEEGTYDGTAFFKVFPGKFIKAGRQGSRRMGDIEPPHLLPVNADTLSPRSYRLEHRRAGTVSLSLSENDDDWRLRSRSNYRNLQFLITTGPGPTPSLDGTNIVFGRVLEGLDTVATVARVPTFKPSERIRFYNSVAKFLGDGRAEQASKLWGKPLQAVLITDSGIMYATGPFSDRAQKILGILGNAHTSRLFKRQESDPGPPKIRMAISLELLRKIVWTCSTLQRKLRRMPDFPDTAFFYDEMRGSMKLRRAFAAMMESTFMQGVTVEPEHLTLSAGASAILDNLFFLLGNPGDGVLIPAPYYPAFDIDLQIKNGVVPVGVHLDENHKVGLQLDAAAGASAAKGHSICALLVTNPDNPTGKVYQPSTLVQMLQWSCQRRVHLVSDEIYANSIFRQDQQPRFTSMLKLAQEHGAELGLLPTDNLHIVFGLSKDWCASGFRVGGLHTRNKQMLDSLVVLSAFCGISGPVAHVLAVMLEDLTFVKTFLAENCQLLGNAYSTVTAGLDKLSIPYTPASGAVFLLMDLRKWLPEPTWQGEAALWQSIIDDCKIVLTPGKACHAAEPGYFRWCYARDRPEAIPAALARLEPFLSAKVQK</sequence>
<proteinExistence type="predicted"/>
<organism evidence="3 4">
    <name type="scientific">Apatococcus fuscideae</name>
    <dbReference type="NCBI Taxonomy" id="2026836"/>
    <lineage>
        <taxon>Eukaryota</taxon>
        <taxon>Viridiplantae</taxon>
        <taxon>Chlorophyta</taxon>
        <taxon>core chlorophytes</taxon>
        <taxon>Trebouxiophyceae</taxon>
        <taxon>Chlorellales</taxon>
        <taxon>Chlorellaceae</taxon>
        <taxon>Apatococcus</taxon>
    </lineage>
</organism>
<dbReference type="Proteomes" id="UP001485043">
    <property type="component" value="Unassembled WGS sequence"/>
</dbReference>
<dbReference type="GO" id="GO:0030170">
    <property type="term" value="F:pyridoxal phosphate binding"/>
    <property type="evidence" value="ECO:0007669"/>
    <property type="project" value="InterPro"/>
</dbReference>
<dbReference type="PANTHER" id="PTHR47875:SF1">
    <property type="entry name" value="PEPTIDYL-PROLYL CIS-TRANS ISOMERASE CYP28, CHLOROPLASTIC"/>
    <property type="match status" value="1"/>
</dbReference>
<dbReference type="GO" id="GO:0003755">
    <property type="term" value="F:peptidyl-prolyl cis-trans isomerase activity"/>
    <property type="evidence" value="ECO:0007669"/>
    <property type="project" value="InterPro"/>
</dbReference>
<dbReference type="Pfam" id="PF00155">
    <property type="entry name" value="Aminotran_1_2"/>
    <property type="match status" value="1"/>
</dbReference>
<dbReference type="InterPro" id="IPR015421">
    <property type="entry name" value="PyrdxlP-dep_Trfase_major"/>
</dbReference>
<feature type="region of interest" description="Disordered" evidence="1">
    <location>
        <begin position="1"/>
        <end position="25"/>
    </location>
</feature>
<dbReference type="Gene3D" id="3.90.1150.10">
    <property type="entry name" value="Aspartate Aminotransferase, domain 1"/>
    <property type="match status" value="1"/>
</dbReference>
<dbReference type="InterPro" id="IPR015424">
    <property type="entry name" value="PyrdxlP-dep_Trfase"/>
</dbReference>
<feature type="domain" description="PPIase cyclophilin-type" evidence="2">
    <location>
        <begin position="146"/>
        <end position="335"/>
    </location>
</feature>
<dbReference type="CDD" id="cd00609">
    <property type="entry name" value="AAT_like"/>
    <property type="match status" value="1"/>
</dbReference>
<feature type="compositionally biased region" description="Polar residues" evidence="1">
    <location>
        <begin position="1"/>
        <end position="16"/>
    </location>
</feature>
<dbReference type="InterPro" id="IPR004839">
    <property type="entry name" value="Aminotransferase_I/II_large"/>
</dbReference>
<evidence type="ECO:0000313" key="3">
    <source>
        <dbReference type="EMBL" id="KAK9867101.1"/>
    </source>
</evidence>
<dbReference type="GO" id="GO:0009507">
    <property type="term" value="C:chloroplast"/>
    <property type="evidence" value="ECO:0007669"/>
    <property type="project" value="TreeGrafter"/>
</dbReference>
<dbReference type="SUPFAM" id="SSF53383">
    <property type="entry name" value="PLP-dependent transferases"/>
    <property type="match status" value="1"/>
</dbReference>
<dbReference type="PRINTS" id="PR00753">
    <property type="entry name" value="ACCSYNTHASE"/>
</dbReference>
<evidence type="ECO:0000313" key="4">
    <source>
        <dbReference type="Proteomes" id="UP001485043"/>
    </source>
</evidence>
<dbReference type="InterPro" id="IPR044178">
    <property type="entry name" value="CYP28-like"/>
</dbReference>
<accession>A0AAW1TBA9</accession>
<keyword evidence="4" id="KW-1185">Reference proteome</keyword>
<dbReference type="FunFam" id="2.40.100.10:FF:000037">
    <property type="entry name" value="Peptidyl-prolyl cis-trans isomerase"/>
    <property type="match status" value="1"/>
</dbReference>
<dbReference type="SUPFAM" id="SSF50891">
    <property type="entry name" value="Cyclophilin-like"/>
    <property type="match status" value="1"/>
</dbReference>
<dbReference type="InterPro" id="IPR029000">
    <property type="entry name" value="Cyclophilin-like_dom_sf"/>
</dbReference>
<gene>
    <name evidence="3" type="ORF">WJX84_000517</name>
</gene>
<reference evidence="3 4" key="1">
    <citation type="journal article" date="2024" name="Nat. Commun.">
        <title>Phylogenomics reveals the evolutionary origins of lichenization in chlorophyte algae.</title>
        <authorList>
            <person name="Puginier C."/>
            <person name="Libourel C."/>
            <person name="Otte J."/>
            <person name="Skaloud P."/>
            <person name="Haon M."/>
            <person name="Grisel S."/>
            <person name="Petersen M."/>
            <person name="Berrin J.G."/>
            <person name="Delaux P.M."/>
            <person name="Dal Grande F."/>
            <person name="Keller J."/>
        </authorList>
    </citation>
    <scope>NUCLEOTIDE SEQUENCE [LARGE SCALE GENOMIC DNA]</scope>
    <source>
        <strain evidence="3 4">SAG 2523</strain>
    </source>
</reference>
<dbReference type="Pfam" id="PF00160">
    <property type="entry name" value="Pro_isomerase"/>
    <property type="match status" value="1"/>
</dbReference>
<dbReference type="PROSITE" id="PS50072">
    <property type="entry name" value="CSA_PPIASE_2"/>
    <property type="match status" value="1"/>
</dbReference>
<dbReference type="InterPro" id="IPR015422">
    <property type="entry name" value="PyrdxlP-dep_Trfase_small"/>
</dbReference>